<keyword evidence="2" id="KW-1185">Reference proteome</keyword>
<accession>A0ACB8XL92</accession>
<sequence length="197" mass="21900">MYPLVLQPSVRKQHNAGYKHKQYEAQQNQYLIDQKVKEHLGQAVTFQQVGAAYNQLRPRLSVLPNPMMPMPGNPQLAINPSLFGMMPPVSLPIPIPDTLANYASFIFLRYPGMPPMVVPPGAPSMVGQVNPSMAGQVNNDAPRPIMVNAPISSLPTGDFFARSNFGFLDIIPLVVERSTGYEGNRKKAEYFEDNEKF</sequence>
<evidence type="ECO:0000313" key="2">
    <source>
        <dbReference type="Proteomes" id="UP001055879"/>
    </source>
</evidence>
<dbReference type="EMBL" id="CM042063">
    <property type="protein sequence ID" value="KAI3668229.1"/>
    <property type="molecule type" value="Genomic_DNA"/>
</dbReference>
<protein>
    <submittedName>
        <fullName evidence="1">Uncharacterized protein</fullName>
    </submittedName>
</protein>
<reference evidence="2" key="1">
    <citation type="journal article" date="2022" name="Mol. Ecol. Resour.">
        <title>The genomes of chicory, endive, great burdock and yacon provide insights into Asteraceae palaeo-polyploidization history and plant inulin production.</title>
        <authorList>
            <person name="Fan W."/>
            <person name="Wang S."/>
            <person name="Wang H."/>
            <person name="Wang A."/>
            <person name="Jiang F."/>
            <person name="Liu H."/>
            <person name="Zhao H."/>
            <person name="Xu D."/>
            <person name="Zhang Y."/>
        </authorList>
    </citation>
    <scope>NUCLEOTIDE SEQUENCE [LARGE SCALE GENOMIC DNA]</scope>
    <source>
        <strain evidence="2">cv. Niubang</strain>
    </source>
</reference>
<reference evidence="1 2" key="2">
    <citation type="journal article" date="2022" name="Mol. Ecol. Resour.">
        <title>The genomes of chicory, endive, great burdock and yacon provide insights into Asteraceae paleo-polyploidization history and plant inulin production.</title>
        <authorList>
            <person name="Fan W."/>
            <person name="Wang S."/>
            <person name="Wang H."/>
            <person name="Wang A."/>
            <person name="Jiang F."/>
            <person name="Liu H."/>
            <person name="Zhao H."/>
            <person name="Xu D."/>
            <person name="Zhang Y."/>
        </authorList>
    </citation>
    <scope>NUCLEOTIDE SEQUENCE [LARGE SCALE GENOMIC DNA]</scope>
    <source>
        <strain evidence="2">cv. Niubang</strain>
    </source>
</reference>
<evidence type="ECO:0000313" key="1">
    <source>
        <dbReference type="EMBL" id="KAI3668229.1"/>
    </source>
</evidence>
<comment type="caution">
    <text evidence="1">The sequence shown here is derived from an EMBL/GenBank/DDBJ whole genome shotgun (WGS) entry which is preliminary data.</text>
</comment>
<proteinExistence type="predicted"/>
<dbReference type="Proteomes" id="UP001055879">
    <property type="component" value="Linkage Group LG17"/>
</dbReference>
<organism evidence="1 2">
    <name type="scientific">Arctium lappa</name>
    <name type="common">Greater burdock</name>
    <name type="synonym">Lappa major</name>
    <dbReference type="NCBI Taxonomy" id="4217"/>
    <lineage>
        <taxon>Eukaryota</taxon>
        <taxon>Viridiplantae</taxon>
        <taxon>Streptophyta</taxon>
        <taxon>Embryophyta</taxon>
        <taxon>Tracheophyta</taxon>
        <taxon>Spermatophyta</taxon>
        <taxon>Magnoliopsida</taxon>
        <taxon>eudicotyledons</taxon>
        <taxon>Gunneridae</taxon>
        <taxon>Pentapetalae</taxon>
        <taxon>asterids</taxon>
        <taxon>campanulids</taxon>
        <taxon>Asterales</taxon>
        <taxon>Asteraceae</taxon>
        <taxon>Carduoideae</taxon>
        <taxon>Cardueae</taxon>
        <taxon>Arctiinae</taxon>
        <taxon>Arctium</taxon>
    </lineage>
</organism>
<gene>
    <name evidence="1" type="ORF">L6452_43306</name>
</gene>
<name>A0ACB8XL92_ARCLA</name>